<dbReference type="AlphaFoldDB" id="A0A6M3M840"/>
<sequence length="75" mass="8297">MTDLWGQPIPPKRSRTATKPQGHYAPPGSGPPGETCGTCRHLAPFRRWHKCQRAQSWWTGGRGTDVRKKDPACSG</sequence>
<protein>
    <submittedName>
        <fullName evidence="2">Uncharacterized protein</fullName>
    </submittedName>
</protein>
<feature type="region of interest" description="Disordered" evidence="1">
    <location>
        <begin position="1"/>
        <end position="35"/>
    </location>
</feature>
<name>A0A6M3M840_9ZZZZ</name>
<proteinExistence type="predicted"/>
<organism evidence="2">
    <name type="scientific">viral metagenome</name>
    <dbReference type="NCBI Taxonomy" id="1070528"/>
    <lineage>
        <taxon>unclassified sequences</taxon>
        <taxon>metagenomes</taxon>
        <taxon>organismal metagenomes</taxon>
    </lineage>
</organism>
<accession>A0A6M3M840</accession>
<reference evidence="2" key="1">
    <citation type="submission" date="2020-03" db="EMBL/GenBank/DDBJ databases">
        <title>The deep terrestrial virosphere.</title>
        <authorList>
            <person name="Holmfeldt K."/>
            <person name="Nilsson E."/>
            <person name="Simone D."/>
            <person name="Lopez-Fernandez M."/>
            <person name="Wu X."/>
            <person name="de Brujin I."/>
            <person name="Lundin D."/>
            <person name="Andersson A."/>
            <person name="Bertilsson S."/>
            <person name="Dopson M."/>
        </authorList>
    </citation>
    <scope>NUCLEOTIDE SEQUENCE</scope>
    <source>
        <strain evidence="2">MM171A00153</strain>
    </source>
</reference>
<gene>
    <name evidence="2" type="ORF">MM171A00153_0071</name>
</gene>
<evidence type="ECO:0000313" key="2">
    <source>
        <dbReference type="EMBL" id="QJB01052.1"/>
    </source>
</evidence>
<dbReference type="EMBL" id="MT143704">
    <property type="protein sequence ID" value="QJB01052.1"/>
    <property type="molecule type" value="Genomic_DNA"/>
</dbReference>
<evidence type="ECO:0000256" key="1">
    <source>
        <dbReference type="SAM" id="MobiDB-lite"/>
    </source>
</evidence>